<comment type="caution">
    <text evidence="2">The sequence shown here is derived from an EMBL/GenBank/DDBJ whole genome shotgun (WGS) entry which is preliminary data.</text>
</comment>
<organism evidence="2 3">
    <name type="scientific">Portunus trituberculatus</name>
    <name type="common">Swimming crab</name>
    <name type="synonym">Neptunus trituberculatus</name>
    <dbReference type="NCBI Taxonomy" id="210409"/>
    <lineage>
        <taxon>Eukaryota</taxon>
        <taxon>Metazoa</taxon>
        <taxon>Ecdysozoa</taxon>
        <taxon>Arthropoda</taxon>
        <taxon>Crustacea</taxon>
        <taxon>Multicrustacea</taxon>
        <taxon>Malacostraca</taxon>
        <taxon>Eumalacostraca</taxon>
        <taxon>Eucarida</taxon>
        <taxon>Decapoda</taxon>
        <taxon>Pleocyemata</taxon>
        <taxon>Brachyura</taxon>
        <taxon>Eubrachyura</taxon>
        <taxon>Portunoidea</taxon>
        <taxon>Portunidae</taxon>
        <taxon>Portuninae</taxon>
        <taxon>Portunus</taxon>
    </lineage>
</organism>
<reference evidence="2 3" key="1">
    <citation type="submission" date="2019-05" db="EMBL/GenBank/DDBJ databases">
        <title>Another draft genome of Portunus trituberculatus and its Hox gene families provides insights of decapod evolution.</title>
        <authorList>
            <person name="Jeong J.-H."/>
            <person name="Song I."/>
            <person name="Kim S."/>
            <person name="Choi T."/>
            <person name="Kim D."/>
            <person name="Ryu S."/>
            <person name="Kim W."/>
        </authorList>
    </citation>
    <scope>NUCLEOTIDE SEQUENCE [LARGE SCALE GENOMIC DNA]</scope>
    <source>
        <tissue evidence="2">Muscle</tissue>
    </source>
</reference>
<accession>A0A5B7EYY7</accession>
<name>A0A5B7EYY7_PORTR</name>
<evidence type="ECO:0000256" key="1">
    <source>
        <dbReference type="SAM" id="MobiDB-lite"/>
    </source>
</evidence>
<proteinExistence type="predicted"/>
<feature type="region of interest" description="Disordered" evidence="1">
    <location>
        <begin position="30"/>
        <end position="63"/>
    </location>
</feature>
<sequence>MARLPKKPGCCSLVPNAAPQVATIVTSLSSSAPSVRASDGVYNPQSLPLPSPTPASNGSGNQE</sequence>
<keyword evidence="3" id="KW-1185">Reference proteome</keyword>
<dbReference type="Proteomes" id="UP000324222">
    <property type="component" value="Unassembled WGS sequence"/>
</dbReference>
<feature type="compositionally biased region" description="Polar residues" evidence="1">
    <location>
        <begin position="54"/>
        <end position="63"/>
    </location>
</feature>
<evidence type="ECO:0000313" key="2">
    <source>
        <dbReference type="EMBL" id="MPC40280.1"/>
    </source>
</evidence>
<gene>
    <name evidence="2" type="ORF">E2C01_033836</name>
</gene>
<evidence type="ECO:0000313" key="3">
    <source>
        <dbReference type="Proteomes" id="UP000324222"/>
    </source>
</evidence>
<dbReference type="AlphaFoldDB" id="A0A5B7EYY7"/>
<dbReference type="EMBL" id="VSRR010004640">
    <property type="protein sequence ID" value="MPC40280.1"/>
    <property type="molecule type" value="Genomic_DNA"/>
</dbReference>
<protein>
    <submittedName>
        <fullName evidence="2">Uncharacterized protein</fullName>
    </submittedName>
</protein>